<dbReference type="InterPro" id="IPR050428">
    <property type="entry name" value="TCS_sensor_his_kinase"/>
</dbReference>
<keyword evidence="17" id="KW-1185">Reference proteome</keyword>
<dbReference type="GO" id="GO:0005524">
    <property type="term" value="F:ATP binding"/>
    <property type="evidence" value="ECO:0007669"/>
    <property type="project" value="UniProtKB-KW"/>
</dbReference>
<dbReference type="SUPFAM" id="SSF55874">
    <property type="entry name" value="ATPase domain of HSP90 chaperone/DNA topoisomerase II/histidine kinase"/>
    <property type="match status" value="1"/>
</dbReference>
<evidence type="ECO:0000313" key="16">
    <source>
        <dbReference type="EMBL" id="MBK6007661.1"/>
    </source>
</evidence>
<keyword evidence="9" id="KW-0067">ATP-binding</keyword>
<dbReference type="InterPro" id="IPR005467">
    <property type="entry name" value="His_kinase_dom"/>
</dbReference>
<keyword evidence="12 13" id="KW-0472">Membrane</keyword>
<keyword evidence="10 13" id="KW-1133">Transmembrane helix</keyword>
<evidence type="ECO:0000256" key="4">
    <source>
        <dbReference type="ARBA" id="ARBA00022553"/>
    </source>
</evidence>
<evidence type="ECO:0000256" key="9">
    <source>
        <dbReference type="ARBA" id="ARBA00022840"/>
    </source>
</evidence>
<dbReference type="CDD" id="cd00082">
    <property type="entry name" value="HisKA"/>
    <property type="match status" value="1"/>
</dbReference>
<sequence length="435" mass="46798">MAKRTATTWSLRRRLLTLVLVAIGFVTVLQAGIAYRSALGEADRMFDYHLEEVARSVHGGVPFAPGEDASEYSVQVWGPDGTTLYRSNRKELPAPAVLGFSDSRVQGVRLRIYTLQTPEHTIQIAQDLDAREARARELALGAVMPVLLLAPLLMLAVGAVIGGSLAPLARMRRQVATRAARDLSPLSAEGVPEEVRPLVGELNALFARVQDTLQAQAHFVADAAHELRSPLTALKLQLQAAERARDDTARQAAITALRAGIERSIGLVEQLLALARLEGKPEQASEAIDLEELAREAVSERLAGAHAKQLDLGLATSEPLRITSSRESLLLILRNLLDNAIKYTPAGGRIDIAHGRDAEGPWLAVEDSGPGIPEAELPRVFDRFYRVPGSDAEGSGLGLAIVRTVAERLGAQVRLGRSASLGGLRAELRLPAEVS</sequence>
<dbReference type="SMART" id="SM00387">
    <property type="entry name" value="HATPase_c"/>
    <property type="match status" value="1"/>
</dbReference>
<dbReference type="InterPro" id="IPR003660">
    <property type="entry name" value="HAMP_dom"/>
</dbReference>
<dbReference type="RefSeq" id="WP_201173572.1">
    <property type="nucleotide sequence ID" value="NZ_JAEPWM010000006.1"/>
</dbReference>
<evidence type="ECO:0000259" key="14">
    <source>
        <dbReference type="PROSITE" id="PS50109"/>
    </source>
</evidence>
<dbReference type="GO" id="GO:0000155">
    <property type="term" value="F:phosphorelay sensor kinase activity"/>
    <property type="evidence" value="ECO:0007669"/>
    <property type="project" value="InterPro"/>
</dbReference>
<dbReference type="SUPFAM" id="SSF47384">
    <property type="entry name" value="Homodimeric domain of signal transducing histidine kinase"/>
    <property type="match status" value="1"/>
</dbReference>
<protein>
    <recommendedName>
        <fullName evidence="3">histidine kinase</fullName>
        <ecNumber evidence="3">2.7.13.3</ecNumber>
    </recommendedName>
</protein>
<dbReference type="GO" id="GO:0005886">
    <property type="term" value="C:plasma membrane"/>
    <property type="evidence" value="ECO:0007669"/>
    <property type="project" value="TreeGrafter"/>
</dbReference>
<comment type="subcellular location">
    <subcellularLocation>
        <location evidence="2">Membrane</location>
        <topology evidence="2">Multi-pass membrane protein</topology>
    </subcellularLocation>
</comment>
<evidence type="ECO:0000256" key="11">
    <source>
        <dbReference type="ARBA" id="ARBA00023012"/>
    </source>
</evidence>
<keyword evidence="11" id="KW-0902">Two-component regulatory system</keyword>
<dbReference type="AlphaFoldDB" id="A0A934TUG9"/>
<evidence type="ECO:0000256" key="10">
    <source>
        <dbReference type="ARBA" id="ARBA00022989"/>
    </source>
</evidence>
<dbReference type="Gene3D" id="3.30.565.10">
    <property type="entry name" value="Histidine kinase-like ATPase, C-terminal domain"/>
    <property type="match status" value="1"/>
</dbReference>
<dbReference type="PROSITE" id="PS50109">
    <property type="entry name" value="HIS_KIN"/>
    <property type="match status" value="1"/>
</dbReference>
<dbReference type="Pfam" id="PF02518">
    <property type="entry name" value="HATPase_c"/>
    <property type="match status" value="1"/>
</dbReference>
<dbReference type="PANTHER" id="PTHR45436:SF14">
    <property type="entry name" value="SENSOR PROTEIN QSEC"/>
    <property type="match status" value="1"/>
</dbReference>
<gene>
    <name evidence="16" type="ORF">JJB11_16295</name>
</gene>
<dbReference type="InterPro" id="IPR004358">
    <property type="entry name" value="Sig_transdc_His_kin-like_C"/>
</dbReference>
<dbReference type="CDD" id="cd00075">
    <property type="entry name" value="HATPase"/>
    <property type="match status" value="1"/>
</dbReference>
<dbReference type="PROSITE" id="PS50885">
    <property type="entry name" value="HAMP"/>
    <property type="match status" value="1"/>
</dbReference>
<feature type="transmembrane region" description="Helical" evidence="13">
    <location>
        <begin position="146"/>
        <end position="168"/>
    </location>
</feature>
<proteinExistence type="predicted"/>
<dbReference type="EC" id="2.7.13.3" evidence="3"/>
<keyword evidence="8 16" id="KW-0418">Kinase</keyword>
<dbReference type="Pfam" id="PF08521">
    <property type="entry name" value="2CSK_N"/>
    <property type="match status" value="1"/>
</dbReference>
<dbReference type="Proteomes" id="UP000630528">
    <property type="component" value="Unassembled WGS sequence"/>
</dbReference>
<evidence type="ECO:0000256" key="3">
    <source>
        <dbReference type="ARBA" id="ARBA00012438"/>
    </source>
</evidence>
<keyword evidence="7" id="KW-0547">Nucleotide-binding</keyword>
<evidence type="ECO:0000256" key="5">
    <source>
        <dbReference type="ARBA" id="ARBA00022679"/>
    </source>
</evidence>
<dbReference type="PRINTS" id="PR00344">
    <property type="entry name" value="BCTRLSENSOR"/>
</dbReference>
<dbReference type="EMBL" id="JAEPWM010000006">
    <property type="protein sequence ID" value="MBK6007661.1"/>
    <property type="molecule type" value="Genomic_DNA"/>
</dbReference>
<dbReference type="InterPro" id="IPR036097">
    <property type="entry name" value="HisK_dim/P_sf"/>
</dbReference>
<reference evidence="16" key="2">
    <citation type="submission" date="2021-01" db="EMBL/GenBank/DDBJ databases">
        <authorList>
            <person name="Kang M."/>
        </authorList>
    </citation>
    <scope>NUCLEOTIDE SEQUENCE</scope>
    <source>
        <strain evidence="16">KACC 17527</strain>
    </source>
</reference>
<reference evidence="16" key="1">
    <citation type="journal article" date="2012" name="J. Microbiol. Biotechnol.">
        <title>Ramlibacter ginsenosidimutans sp. nov., with ginsenoside-converting activity.</title>
        <authorList>
            <person name="Wang L."/>
            <person name="An D.S."/>
            <person name="Kim S.G."/>
            <person name="Jin F.X."/>
            <person name="Kim S.C."/>
            <person name="Lee S.T."/>
            <person name="Im W.T."/>
        </authorList>
    </citation>
    <scope>NUCLEOTIDE SEQUENCE</scope>
    <source>
        <strain evidence="16">KACC 17527</strain>
    </source>
</reference>
<accession>A0A934TUG9</accession>
<keyword evidence="6 13" id="KW-0812">Transmembrane</keyword>
<dbReference type="SMART" id="SM00388">
    <property type="entry name" value="HisKA"/>
    <property type="match status" value="1"/>
</dbReference>
<evidence type="ECO:0000256" key="12">
    <source>
        <dbReference type="ARBA" id="ARBA00023136"/>
    </source>
</evidence>
<evidence type="ECO:0000256" key="6">
    <source>
        <dbReference type="ARBA" id="ARBA00022692"/>
    </source>
</evidence>
<keyword evidence="4" id="KW-0597">Phosphoprotein</keyword>
<dbReference type="Gene3D" id="1.10.287.130">
    <property type="match status" value="1"/>
</dbReference>
<dbReference type="InterPro" id="IPR013727">
    <property type="entry name" value="2CSK_N"/>
</dbReference>
<evidence type="ECO:0000256" key="7">
    <source>
        <dbReference type="ARBA" id="ARBA00022741"/>
    </source>
</evidence>
<name>A0A934TUG9_9BURK</name>
<evidence type="ECO:0000313" key="17">
    <source>
        <dbReference type="Proteomes" id="UP000630528"/>
    </source>
</evidence>
<feature type="domain" description="Histidine kinase" evidence="14">
    <location>
        <begin position="222"/>
        <end position="434"/>
    </location>
</feature>
<evidence type="ECO:0000256" key="8">
    <source>
        <dbReference type="ARBA" id="ARBA00022777"/>
    </source>
</evidence>
<comment type="catalytic activity">
    <reaction evidence="1">
        <text>ATP + protein L-histidine = ADP + protein N-phospho-L-histidine.</text>
        <dbReference type="EC" id="2.7.13.3"/>
    </reaction>
</comment>
<keyword evidence="5" id="KW-0808">Transferase</keyword>
<evidence type="ECO:0000256" key="2">
    <source>
        <dbReference type="ARBA" id="ARBA00004141"/>
    </source>
</evidence>
<evidence type="ECO:0000259" key="15">
    <source>
        <dbReference type="PROSITE" id="PS50885"/>
    </source>
</evidence>
<dbReference type="InterPro" id="IPR036890">
    <property type="entry name" value="HATPase_C_sf"/>
</dbReference>
<dbReference type="InterPro" id="IPR003661">
    <property type="entry name" value="HisK_dim/P_dom"/>
</dbReference>
<feature type="domain" description="HAMP" evidence="15">
    <location>
        <begin position="162"/>
        <end position="214"/>
    </location>
</feature>
<comment type="caution">
    <text evidence="16">The sequence shown here is derived from an EMBL/GenBank/DDBJ whole genome shotgun (WGS) entry which is preliminary data.</text>
</comment>
<dbReference type="Pfam" id="PF00512">
    <property type="entry name" value="HisKA"/>
    <property type="match status" value="1"/>
</dbReference>
<evidence type="ECO:0000256" key="1">
    <source>
        <dbReference type="ARBA" id="ARBA00000085"/>
    </source>
</evidence>
<dbReference type="InterPro" id="IPR003594">
    <property type="entry name" value="HATPase_dom"/>
</dbReference>
<evidence type="ECO:0000256" key="13">
    <source>
        <dbReference type="SAM" id="Phobius"/>
    </source>
</evidence>
<dbReference type="PANTHER" id="PTHR45436">
    <property type="entry name" value="SENSOR HISTIDINE KINASE YKOH"/>
    <property type="match status" value="1"/>
</dbReference>
<organism evidence="16 17">
    <name type="scientific">Ramlibacter ginsenosidimutans</name>
    <dbReference type="NCBI Taxonomy" id="502333"/>
    <lineage>
        <taxon>Bacteria</taxon>
        <taxon>Pseudomonadati</taxon>
        <taxon>Pseudomonadota</taxon>
        <taxon>Betaproteobacteria</taxon>
        <taxon>Burkholderiales</taxon>
        <taxon>Comamonadaceae</taxon>
        <taxon>Ramlibacter</taxon>
    </lineage>
</organism>